<comment type="similarity">
    <text evidence="11">Belongs to the phospholipase A2 family.</text>
</comment>
<evidence type="ECO:0000256" key="7">
    <source>
        <dbReference type="ARBA" id="ARBA00022837"/>
    </source>
</evidence>
<evidence type="ECO:0000256" key="8">
    <source>
        <dbReference type="ARBA" id="ARBA00022963"/>
    </source>
</evidence>
<evidence type="ECO:0000256" key="12">
    <source>
        <dbReference type="RuleBase" id="RU361236"/>
    </source>
</evidence>
<dbReference type="InterPro" id="IPR016090">
    <property type="entry name" value="PLA2-like_dom"/>
</dbReference>
<evidence type="ECO:0000256" key="5">
    <source>
        <dbReference type="ARBA" id="ARBA00022723"/>
    </source>
</evidence>
<dbReference type="EMBL" id="CAWYQH010000035">
    <property type="protein sequence ID" value="CAK8676832.1"/>
    <property type="molecule type" value="Genomic_DNA"/>
</dbReference>
<dbReference type="SUPFAM" id="SSF48619">
    <property type="entry name" value="Phospholipase A2, PLA2"/>
    <property type="match status" value="1"/>
</dbReference>
<keyword evidence="8" id="KW-0442">Lipid degradation</keyword>
<evidence type="ECO:0000256" key="6">
    <source>
        <dbReference type="ARBA" id="ARBA00022801"/>
    </source>
</evidence>
<evidence type="ECO:0000313" key="15">
    <source>
        <dbReference type="Proteomes" id="UP001642483"/>
    </source>
</evidence>
<dbReference type="PANTHER" id="PTHR11716">
    <property type="entry name" value="PHOSPHOLIPASE A2 FAMILY MEMBER"/>
    <property type="match status" value="1"/>
</dbReference>
<evidence type="ECO:0000256" key="1">
    <source>
        <dbReference type="ARBA" id="ARBA00001913"/>
    </source>
</evidence>
<accession>A0ABP0FER7</accession>
<organism evidence="14 15">
    <name type="scientific">Clavelina lepadiformis</name>
    <name type="common">Light-bulb sea squirt</name>
    <name type="synonym">Ascidia lepadiformis</name>
    <dbReference type="NCBI Taxonomy" id="159417"/>
    <lineage>
        <taxon>Eukaryota</taxon>
        <taxon>Metazoa</taxon>
        <taxon>Chordata</taxon>
        <taxon>Tunicata</taxon>
        <taxon>Ascidiacea</taxon>
        <taxon>Aplousobranchia</taxon>
        <taxon>Clavelinidae</taxon>
        <taxon>Clavelina</taxon>
    </lineage>
</organism>
<sequence>MKHVFTLVILSTTLFQIANSCWTTTLPKPDDKPNEEYDSNLDGVLAFKLSLTTNEVLEKYMNYGCFCGLGGSGHPVDESDCCCMAHDECYDEHFPITSGIYFKHYKYHLIGKFISKEIACDEERDKMAKAKCECDKQLALCLQKAVYNDVHKNVRNTEENENTKICGEDVRDKPQCKV</sequence>
<evidence type="ECO:0000256" key="9">
    <source>
        <dbReference type="ARBA" id="ARBA00023098"/>
    </source>
</evidence>
<dbReference type="InterPro" id="IPR033113">
    <property type="entry name" value="PLA2_histidine"/>
</dbReference>
<comment type="catalytic activity">
    <reaction evidence="12">
        <text>a 1,2-diacyl-sn-glycero-3-phosphocholine + H2O = a 1-acyl-sn-glycero-3-phosphocholine + a fatty acid + H(+)</text>
        <dbReference type="Rhea" id="RHEA:15801"/>
        <dbReference type="ChEBI" id="CHEBI:15377"/>
        <dbReference type="ChEBI" id="CHEBI:15378"/>
        <dbReference type="ChEBI" id="CHEBI:28868"/>
        <dbReference type="ChEBI" id="CHEBI:57643"/>
        <dbReference type="ChEBI" id="CHEBI:58168"/>
        <dbReference type="EC" id="3.1.1.4"/>
    </reaction>
</comment>
<dbReference type="Proteomes" id="UP001642483">
    <property type="component" value="Unassembled WGS sequence"/>
</dbReference>
<dbReference type="Pfam" id="PF00068">
    <property type="entry name" value="Phospholip_A2_1"/>
    <property type="match status" value="1"/>
</dbReference>
<name>A0ABP0FER7_CLALP</name>
<dbReference type="InterPro" id="IPR001211">
    <property type="entry name" value="PLA2"/>
</dbReference>
<dbReference type="EC" id="3.1.1.4" evidence="3 12"/>
<keyword evidence="15" id="KW-1185">Reference proteome</keyword>
<keyword evidence="5" id="KW-0479">Metal-binding</keyword>
<keyword evidence="7 12" id="KW-0106">Calcium</keyword>
<dbReference type="CDD" id="cd00125">
    <property type="entry name" value="PLA2c"/>
    <property type="match status" value="1"/>
</dbReference>
<dbReference type="PROSITE" id="PS00118">
    <property type="entry name" value="PA2_HIS"/>
    <property type="match status" value="1"/>
</dbReference>
<evidence type="ECO:0000256" key="2">
    <source>
        <dbReference type="ARBA" id="ARBA00004613"/>
    </source>
</evidence>
<evidence type="ECO:0000256" key="11">
    <source>
        <dbReference type="RuleBase" id="RU003654"/>
    </source>
</evidence>
<proteinExistence type="inferred from homology"/>
<evidence type="ECO:0000256" key="4">
    <source>
        <dbReference type="ARBA" id="ARBA00022525"/>
    </source>
</evidence>
<keyword evidence="9 12" id="KW-0443">Lipid metabolism</keyword>
<comment type="caution">
    <text evidence="14">The sequence shown here is derived from an EMBL/GenBank/DDBJ whole genome shotgun (WGS) entry which is preliminary data.</text>
</comment>
<keyword evidence="12" id="KW-0732">Signal</keyword>
<dbReference type="InterPro" id="IPR036444">
    <property type="entry name" value="PLipase_A2_dom_sf"/>
</dbReference>
<comment type="subcellular location">
    <subcellularLocation>
        <location evidence="2 12">Secreted</location>
    </subcellularLocation>
</comment>
<keyword evidence="6 12" id="KW-0378">Hydrolase</keyword>
<gene>
    <name evidence="14" type="ORF">CVLEPA_LOCUS6264</name>
</gene>
<keyword evidence="10" id="KW-1015">Disulfide bond</keyword>
<comment type="cofactor">
    <cofactor evidence="1 12">
        <name>Ca(2+)</name>
        <dbReference type="ChEBI" id="CHEBI:29108"/>
    </cofactor>
</comment>
<feature type="chain" id="PRO_5044984391" description="Phospholipase A2" evidence="12">
    <location>
        <begin position="21"/>
        <end position="178"/>
    </location>
</feature>
<evidence type="ECO:0000256" key="3">
    <source>
        <dbReference type="ARBA" id="ARBA00013278"/>
    </source>
</evidence>
<dbReference type="SMART" id="SM00085">
    <property type="entry name" value="PA2c"/>
    <property type="match status" value="1"/>
</dbReference>
<evidence type="ECO:0000259" key="13">
    <source>
        <dbReference type="SMART" id="SM00085"/>
    </source>
</evidence>
<keyword evidence="4 12" id="KW-0964">Secreted</keyword>
<evidence type="ECO:0000313" key="14">
    <source>
        <dbReference type="EMBL" id="CAK8676832.1"/>
    </source>
</evidence>
<feature type="signal peptide" evidence="12">
    <location>
        <begin position="1"/>
        <end position="20"/>
    </location>
</feature>
<evidence type="ECO:0000256" key="10">
    <source>
        <dbReference type="ARBA" id="ARBA00023157"/>
    </source>
</evidence>
<reference evidence="14 15" key="1">
    <citation type="submission" date="2024-02" db="EMBL/GenBank/DDBJ databases">
        <authorList>
            <person name="Daric V."/>
            <person name="Darras S."/>
        </authorList>
    </citation>
    <scope>NUCLEOTIDE SEQUENCE [LARGE SCALE GENOMIC DNA]</scope>
</reference>
<dbReference type="Gene3D" id="1.20.90.10">
    <property type="entry name" value="Phospholipase A2 domain"/>
    <property type="match status" value="1"/>
</dbReference>
<dbReference type="PRINTS" id="PR00389">
    <property type="entry name" value="PHPHLIPASEA2"/>
</dbReference>
<feature type="domain" description="Phospholipase A2-like central" evidence="13">
    <location>
        <begin position="43"/>
        <end position="161"/>
    </location>
</feature>
<dbReference type="PANTHER" id="PTHR11716:SF47">
    <property type="entry name" value="PHOSPHOLIPASE A2-ALPHA"/>
    <property type="match status" value="1"/>
</dbReference>
<protein>
    <recommendedName>
        <fullName evidence="3 12">Phospholipase A2</fullName>
        <ecNumber evidence="3 12">3.1.1.4</ecNumber>
    </recommendedName>
</protein>